<name>A0ABP6C684_9ACTN</name>
<reference evidence="4" key="1">
    <citation type="journal article" date="2019" name="Int. J. Syst. Evol. Microbiol.">
        <title>The Global Catalogue of Microorganisms (GCM) 10K type strain sequencing project: providing services to taxonomists for standard genome sequencing and annotation.</title>
        <authorList>
            <consortium name="The Broad Institute Genomics Platform"/>
            <consortium name="The Broad Institute Genome Sequencing Center for Infectious Disease"/>
            <person name="Wu L."/>
            <person name="Ma J."/>
        </authorList>
    </citation>
    <scope>NUCLEOTIDE SEQUENCE [LARGE SCALE GENOMIC DNA]</scope>
    <source>
        <strain evidence="4">JCM 6833</strain>
    </source>
</reference>
<dbReference type="InterPro" id="IPR019545">
    <property type="entry name" value="DM13_domain"/>
</dbReference>
<dbReference type="Pfam" id="PF10517">
    <property type="entry name" value="DM13"/>
    <property type="match status" value="1"/>
</dbReference>
<protein>
    <submittedName>
        <fullName evidence="3">DM13 domain-containing protein</fullName>
    </submittedName>
</protein>
<organism evidence="3 4">
    <name type="scientific">Actinomadura fulvescens</name>
    <dbReference type="NCBI Taxonomy" id="46160"/>
    <lineage>
        <taxon>Bacteria</taxon>
        <taxon>Bacillati</taxon>
        <taxon>Actinomycetota</taxon>
        <taxon>Actinomycetes</taxon>
        <taxon>Streptosporangiales</taxon>
        <taxon>Thermomonosporaceae</taxon>
        <taxon>Actinomadura</taxon>
    </lineage>
</organism>
<evidence type="ECO:0000313" key="4">
    <source>
        <dbReference type="Proteomes" id="UP001501509"/>
    </source>
</evidence>
<sequence>MKNVKSLVLGHKLISAVSVLAVGLVAALALAAFQPWKLWVDQTVDESAPPAAAPQAGTGGTDGTGAAGSAGAAQGAAVTTREVFSTSSWRSVSHGTTTGKVKVYRNADGSYALRLEDLDTSNGPDLKVVLSKGGHDTQQNLSPDYRSLGALKGNKGSSNYSIAAGVDLSQYKSVVIWCKRFDSVFAAAPIGT</sequence>
<feature type="domain" description="DM13" evidence="2">
    <location>
        <begin position="82"/>
        <end position="191"/>
    </location>
</feature>
<dbReference type="Proteomes" id="UP001501509">
    <property type="component" value="Unassembled WGS sequence"/>
</dbReference>
<keyword evidence="4" id="KW-1185">Reference proteome</keyword>
<dbReference type="RefSeq" id="WP_344543188.1">
    <property type="nucleotide sequence ID" value="NZ_BAAATD010000005.1"/>
</dbReference>
<gene>
    <name evidence="3" type="ORF">GCM10010411_41430</name>
</gene>
<dbReference type="PROSITE" id="PS51549">
    <property type="entry name" value="DM13"/>
    <property type="match status" value="1"/>
</dbReference>
<proteinExistence type="predicted"/>
<evidence type="ECO:0000259" key="2">
    <source>
        <dbReference type="PROSITE" id="PS51549"/>
    </source>
</evidence>
<feature type="region of interest" description="Disordered" evidence="1">
    <location>
        <begin position="48"/>
        <end position="72"/>
    </location>
</feature>
<feature type="compositionally biased region" description="Gly residues" evidence="1">
    <location>
        <begin position="57"/>
        <end position="68"/>
    </location>
</feature>
<evidence type="ECO:0000313" key="3">
    <source>
        <dbReference type="EMBL" id="GAA2603125.1"/>
    </source>
</evidence>
<dbReference type="EMBL" id="BAAATD010000005">
    <property type="protein sequence ID" value="GAA2603125.1"/>
    <property type="molecule type" value="Genomic_DNA"/>
</dbReference>
<comment type="caution">
    <text evidence="3">The sequence shown here is derived from an EMBL/GenBank/DDBJ whole genome shotgun (WGS) entry which is preliminary data.</text>
</comment>
<accession>A0ABP6C684</accession>
<evidence type="ECO:0000256" key="1">
    <source>
        <dbReference type="SAM" id="MobiDB-lite"/>
    </source>
</evidence>